<evidence type="ECO:0000313" key="1">
    <source>
        <dbReference type="EMBL" id="QDH88181.1"/>
    </source>
</evidence>
<protein>
    <recommendedName>
        <fullName evidence="2">Coat protein</fullName>
    </recommendedName>
</protein>
<reference evidence="1" key="1">
    <citation type="submission" date="2019-05" db="EMBL/GenBank/DDBJ databases">
        <title>Metatranscriptomic reconstruction reveals RNA viruses with the potential to shape carbon cycling in soil.</title>
        <authorList>
            <person name="Starr E.P."/>
            <person name="Nuccio E."/>
            <person name="Pett-Ridge J."/>
            <person name="Banfield J.F."/>
            <person name="Firestone M.K."/>
        </authorList>
    </citation>
    <scope>NUCLEOTIDE SEQUENCE</scope>
    <source>
        <strain evidence="1">H3_Rhizo_Litter_13_scaffold_243</strain>
    </source>
</reference>
<evidence type="ECO:0008006" key="2">
    <source>
        <dbReference type="Google" id="ProtNLM"/>
    </source>
</evidence>
<dbReference type="EMBL" id="MN033906">
    <property type="protein sequence ID" value="QDH88181.1"/>
    <property type="molecule type" value="Genomic_RNA"/>
</dbReference>
<accession>A0A514D3I6</accession>
<proteinExistence type="predicted"/>
<sequence length="119" mass="12739">MFTDPQSLTVNAVANALPRVTTNQNGAVYSKDDGNLKLTISSAYGKRTRRSARVDFRKTAADPLFPAQNQPYSMSAYIVADVPVTGFTIVEQKQIVDALVAWLSATSGANTTKLLGGES</sequence>
<name>A0A514D3I6_9VIRU</name>
<gene>
    <name evidence="1" type="ORF">H3RhizoLitter13243_000004</name>
</gene>
<organism evidence="1">
    <name type="scientific">Leviviridae sp</name>
    <dbReference type="NCBI Taxonomy" id="2027243"/>
    <lineage>
        <taxon>Viruses</taxon>
        <taxon>Riboviria</taxon>
        <taxon>Orthornavirae</taxon>
        <taxon>Lenarviricota</taxon>
        <taxon>Leviviricetes</taxon>
        <taxon>Norzivirales</taxon>
        <taxon>Fiersviridae</taxon>
    </lineage>
</organism>